<dbReference type="SFLD" id="SFLDS00005">
    <property type="entry name" value="Isoprenoid_Synthase_Type_I"/>
    <property type="match status" value="1"/>
</dbReference>
<evidence type="ECO:0000256" key="16">
    <source>
        <dbReference type="ARBA" id="ARBA00049291"/>
    </source>
</evidence>
<comment type="catalytic activity">
    <reaction evidence="17">
        <text>isopentenyl diphosphate + (2E)-geranyl diphosphate = (2E,6E)-farnesyl diphosphate + diphosphate</text>
        <dbReference type="Rhea" id="RHEA:19361"/>
        <dbReference type="ChEBI" id="CHEBI:33019"/>
        <dbReference type="ChEBI" id="CHEBI:58057"/>
        <dbReference type="ChEBI" id="CHEBI:128769"/>
        <dbReference type="ChEBI" id="CHEBI:175763"/>
        <dbReference type="EC" id="2.5.1.10"/>
    </reaction>
</comment>
<dbReference type="CDD" id="cd00685">
    <property type="entry name" value="Trans_IPPS_HT"/>
    <property type="match status" value="1"/>
</dbReference>
<dbReference type="OrthoDB" id="6921389at2759"/>
<dbReference type="EC" id="2.5.1.1" evidence="5"/>
<protein>
    <recommendedName>
        <fullName evidence="13">(2E,6E)-farnesyl diphosphate synthase</fullName>
        <ecNumber evidence="5">2.5.1.1</ecNumber>
        <ecNumber evidence="4">2.5.1.10</ecNumber>
        <ecNumber evidence="3">2.5.1.29</ecNumber>
    </recommendedName>
    <alternativeName>
        <fullName evidence="12">Dimethylallyltranstransferase</fullName>
    </alternativeName>
    <alternativeName>
        <fullName evidence="11">Farnesyl diphosphate synthase</fullName>
    </alternativeName>
    <alternativeName>
        <fullName evidence="9">Farnesyltranstransferase</fullName>
    </alternativeName>
    <alternativeName>
        <fullName evidence="14">Geranylgeranyl diphosphate synthase</fullName>
    </alternativeName>
    <alternativeName>
        <fullName evidence="10">Geranyltranstransferase</fullName>
    </alternativeName>
</protein>
<evidence type="ECO:0000256" key="15">
    <source>
        <dbReference type="ARBA" id="ARBA00048119"/>
    </source>
</evidence>
<dbReference type="Proteomes" id="UP000326877">
    <property type="component" value="Unassembled WGS sequence"/>
</dbReference>
<keyword evidence="19" id="KW-0732">Signal</keyword>
<dbReference type="GO" id="GO:0043386">
    <property type="term" value="P:mycotoxin biosynthetic process"/>
    <property type="evidence" value="ECO:0007669"/>
    <property type="project" value="UniProtKB-ARBA"/>
</dbReference>
<evidence type="ECO:0000256" key="9">
    <source>
        <dbReference type="ARBA" id="ARBA00032052"/>
    </source>
</evidence>
<dbReference type="PANTHER" id="PTHR12001">
    <property type="entry name" value="GERANYLGERANYL PYROPHOSPHATE SYNTHASE"/>
    <property type="match status" value="1"/>
</dbReference>
<dbReference type="GO" id="GO:0046165">
    <property type="term" value="P:alcohol biosynthetic process"/>
    <property type="evidence" value="ECO:0007669"/>
    <property type="project" value="UniProtKB-ARBA"/>
</dbReference>
<evidence type="ECO:0000256" key="12">
    <source>
        <dbReference type="ARBA" id="ARBA00032448"/>
    </source>
</evidence>
<accession>A0A5N7CAH7</accession>
<evidence type="ECO:0000256" key="14">
    <source>
        <dbReference type="ARBA" id="ARBA00033096"/>
    </source>
</evidence>
<evidence type="ECO:0000256" key="7">
    <source>
        <dbReference type="ARBA" id="ARBA00022723"/>
    </source>
</evidence>
<name>A0A5N7CAH7_PETAA</name>
<evidence type="ECO:0000256" key="11">
    <source>
        <dbReference type="ARBA" id="ARBA00032424"/>
    </source>
</evidence>
<feature type="chain" id="PRO_5024998597" description="(2E,6E)-farnesyl diphosphate synthase" evidence="19">
    <location>
        <begin position="20"/>
        <end position="372"/>
    </location>
</feature>
<dbReference type="GO" id="GO:0004337">
    <property type="term" value="F:(2E,6E)-farnesyl diphosphate synthase activity"/>
    <property type="evidence" value="ECO:0007669"/>
    <property type="project" value="UniProtKB-EC"/>
</dbReference>
<dbReference type="PANTHER" id="PTHR12001:SF70">
    <property type="entry name" value="PYROPHOSPHATE SYNTHETASE ATMG, PUTATIVE (AFU_ORTHOLOGUE AFUA_8G02400)-RELATED"/>
    <property type="match status" value="1"/>
</dbReference>
<evidence type="ECO:0000256" key="10">
    <source>
        <dbReference type="ARBA" id="ARBA00032380"/>
    </source>
</evidence>
<dbReference type="PROSITE" id="PS00444">
    <property type="entry name" value="POLYPRENYL_SYNTHASE_2"/>
    <property type="match status" value="1"/>
</dbReference>
<dbReference type="SUPFAM" id="SSF48576">
    <property type="entry name" value="Terpenoid synthases"/>
    <property type="match status" value="1"/>
</dbReference>
<evidence type="ECO:0000313" key="20">
    <source>
        <dbReference type="EMBL" id="KAE8391140.1"/>
    </source>
</evidence>
<dbReference type="InterPro" id="IPR008949">
    <property type="entry name" value="Isoprenoid_synthase_dom_sf"/>
</dbReference>
<evidence type="ECO:0000256" key="4">
    <source>
        <dbReference type="ARBA" id="ARBA00012439"/>
    </source>
</evidence>
<evidence type="ECO:0000256" key="8">
    <source>
        <dbReference type="ARBA" id="ARBA00022842"/>
    </source>
</evidence>
<keyword evidence="6 18" id="KW-0808">Transferase</keyword>
<evidence type="ECO:0000256" key="1">
    <source>
        <dbReference type="ARBA" id="ARBA00001946"/>
    </source>
</evidence>
<evidence type="ECO:0000256" key="13">
    <source>
        <dbReference type="ARBA" id="ARBA00032873"/>
    </source>
</evidence>
<dbReference type="GO" id="GO:0004311">
    <property type="term" value="F:geranylgeranyl diphosphate synthase activity"/>
    <property type="evidence" value="ECO:0007669"/>
    <property type="project" value="UniProtKB-EC"/>
</dbReference>
<gene>
    <name evidence="20" type="ORF">BDV23DRAFT_73365</name>
</gene>
<proteinExistence type="inferred from homology"/>
<keyword evidence="7" id="KW-0479">Metal-binding</keyword>
<evidence type="ECO:0000256" key="5">
    <source>
        <dbReference type="ARBA" id="ARBA00012833"/>
    </source>
</evidence>
<comment type="cofactor">
    <cofactor evidence="1">
        <name>Mg(2+)</name>
        <dbReference type="ChEBI" id="CHEBI:18420"/>
    </cofactor>
</comment>
<dbReference type="EMBL" id="ML735248">
    <property type="protein sequence ID" value="KAE8391140.1"/>
    <property type="molecule type" value="Genomic_DNA"/>
</dbReference>
<dbReference type="EC" id="2.5.1.10" evidence="4"/>
<dbReference type="Pfam" id="PF00348">
    <property type="entry name" value="polyprenyl_synt"/>
    <property type="match status" value="1"/>
</dbReference>
<evidence type="ECO:0000256" key="3">
    <source>
        <dbReference type="ARBA" id="ARBA00012382"/>
    </source>
</evidence>
<evidence type="ECO:0000256" key="6">
    <source>
        <dbReference type="ARBA" id="ARBA00022679"/>
    </source>
</evidence>
<evidence type="ECO:0000256" key="18">
    <source>
        <dbReference type="RuleBase" id="RU004466"/>
    </source>
</evidence>
<comment type="catalytic activity">
    <reaction evidence="15">
        <text>isopentenyl diphosphate + (2E,6E)-farnesyl diphosphate = (2E,6E,10E)-geranylgeranyl diphosphate + diphosphate</text>
        <dbReference type="Rhea" id="RHEA:17653"/>
        <dbReference type="ChEBI" id="CHEBI:33019"/>
        <dbReference type="ChEBI" id="CHEBI:58756"/>
        <dbReference type="ChEBI" id="CHEBI:128769"/>
        <dbReference type="ChEBI" id="CHEBI:175763"/>
        <dbReference type="EC" id="2.5.1.29"/>
    </reaction>
</comment>
<evidence type="ECO:0000256" key="2">
    <source>
        <dbReference type="ARBA" id="ARBA00006706"/>
    </source>
</evidence>
<dbReference type="GO" id="GO:0008299">
    <property type="term" value="P:isoprenoid biosynthetic process"/>
    <property type="evidence" value="ECO:0007669"/>
    <property type="project" value="InterPro"/>
</dbReference>
<feature type="signal peptide" evidence="19">
    <location>
        <begin position="1"/>
        <end position="19"/>
    </location>
</feature>
<keyword evidence="8" id="KW-0460">Magnesium</keyword>
<dbReference type="GO" id="GO:0004161">
    <property type="term" value="F:dimethylallyltranstransferase activity"/>
    <property type="evidence" value="ECO:0007669"/>
    <property type="project" value="UniProtKB-EC"/>
</dbReference>
<dbReference type="AlphaFoldDB" id="A0A5N7CAH7"/>
<reference evidence="20" key="1">
    <citation type="submission" date="2019-04" db="EMBL/GenBank/DDBJ databases">
        <title>Friends and foes A comparative genomics studyof 23 Aspergillus species from section Flavi.</title>
        <authorList>
            <consortium name="DOE Joint Genome Institute"/>
            <person name="Kjaerbolling I."/>
            <person name="Vesth T."/>
            <person name="Frisvad J.C."/>
            <person name="Nybo J.L."/>
            <person name="Theobald S."/>
            <person name="Kildgaard S."/>
            <person name="Isbrandt T."/>
            <person name="Kuo A."/>
            <person name="Sato A."/>
            <person name="Lyhne E.K."/>
            <person name="Kogle M.E."/>
            <person name="Wiebenga A."/>
            <person name="Kun R.S."/>
            <person name="Lubbers R.J."/>
            <person name="Makela M.R."/>
            <person name="Barry K."/>
            <person name="Chovatia M."/>
            <person name="Clum A."/>
            <person name="Daum C."/>
            <person name="Haridas S."/>
            <person name="He G."/>
            <person name="LaButti K."/>
            <person name="Lipzen A."/>
            <person name="Mondo S."/>
            <person name="Riley R."/>
            <person name="Salamov A."/>
            <person name="Simmons B.A."/>
            <person name="Magnuson J.K."/>
            <person name="Henrissat B."/>
            <person name="Mortensen U.H."/>
            <person name="Larsen T.O."/>
            <person name="Devries R.P."/>
            <person name="Grigoriev I.V."/>
            <person name="Machida M."/>
            <person name="Baker S.E."/>
            <person name="Andersen M.R."/>
        </authorList>
    </citation>
    <scope>NUCLEOTIDE SEQUENCE [LARGE SCALE GENOMIC DNA]</scope>
    <source>
        <strain evidence="20">IBT 14317</strain>
    </source>
</reference>
<dbReference type="PROSITE" id="PS00723">
    <property type="entry name" value="POLYPRENYL_SYNTHASE_1"/>
    <property type="match status" value="1"/>
</dbReference>
<sequence length="372" mass="42627">MLNLTAANVFAFIFRYLLPIGCFFNNYSSVPTDRYMPLDIKGFQRFHGEPNPALSTAEPGDEEDQEPNQAADPYEKIIRGPVNYLVSIPGKNIRGKLISAFNEWFHLPEDKLDIIKEIIDGLHTASLLIDDIQDGSQLRRGRPVAHNIFGVAQTINAANYAYFQQQEKLDKIDDPRAFPIFTRELLNLHRGQGMDLYWRDALVCPTEEEYIQMVIYKTGGLFRLALELMQIQSTVTTDFSRLVELLGVTFQIRDDYMNLQDGLYAEKKGLMEDLTEGKFSYPIIHSIHAAPGNTQLISILKQRSEDEAVKLYAVQYMESMGSFQYCREVLSRLMEQTRSYISELESSLGPNRGLHRILDLLHVQPPNRKPRI</sequence>
<evidence type="ECO:0000256" key="19">
    <source>
        <dbReference type="SAM" id="SignalP"/>
    </source>
</evidence>
<comment type="catalytic activity">
    <reaction evidence="16">
        <text>isopentenyl diphosphate + dimethylallyl diphosphate = (2E)-geranyl diphosphate + diphosphate</text>
        <dbReference type="Rhea" id="RHEA:22408"/>
        <dbReference type="ChEBI" id="CHEBI:33019"/>
        <dbReference type="ChEBI" id="CHEBI:57623"/>
        <dbReference type="ChEBI" id="CHEBI:58057"/>
        <dbReference type="ChEBI" id="CHEBI:128769"/>
        <dbReference type="EC" id="2.5.1.1"/>
    </reaction>
</comment>
<dbReference type="Gene3D" id="1.10.600.10">
    <property type="entry name" value="Farnesyl Diphosphate Synthase"/>
    <property type="match status" value="1"/>
</dbReference>
<comment type="similarity">
    <text evidence="2 18">Belongs to the FPP/GGPP synthase family.</text>
</comment>
<dbReference type="EC" id="2.5.1.29" evidence="3"/>
<dbReference type="InterPro" id="IPR033749">
    <property type="entry name" value="Polyprenyl_synt_CS"/>
</dbReference>
<dbReference type="GO" id="GO:0046872">
    <property type="term" value="F:metal ion binding"/>
    <property type="evidence" value="ECO:0007669"/>
    <property type="project" value="UniProtKB-KW"/>
</dbReference>
<evidence type="ECO:0000256" key="17">
    <source>
        <dbReference type="ARBA" id="ARBA00049399"/>
    </source>
</evidence>
<organism evidence="20">
    <name type="scientific">Petromyces alliaceus</name>
    <name type="common">Aspergillus alliaceus</name>
    <dbReference type="NCBI Taxonomy" id="209559"/>
    <lineage>
        <taxon>Eukaryota</taxon>
        <taxon>Fungi</taxon>
        <taxon>Dikarya</taxon>
        <taxon>Ascomycota</taxon>
        <taxon>Pezizomycotina</taxon>
        <taxon>Eurotiomycetes</taxon>
        <taxon>Eurotiomycetidae</taxon>
        <taxon>Eurotiales</taxon>
        <taxon>Aspergillaceae</taxon>
        <taxon>Aspergillus</taxon>
        <taxon>Aspergillus subgen. Circumdati</taxon>
    </lineage>
</organism>
<dbReference type="InterPro" id="IPR000092">
    <property type="entry name" value="Polyprenyl_synt"/>
</dbReference>